<dbReference type="PANTHER" id="PTHR33880">
    <property type="entry name" value="EXPRESSED PROTEIN"/>
    <property type="match status" value="1"/>
</dbReference>
<dbReference type="InterPro" id="IPR038941">
    <property type="entry name" value="At4g14100-like"/>
</dbReference>
<gene>
    <name evidence="1" type="ORF">LIER_33001</name>
</gene>
<proteinExistence type="predicted"/>
<evidence type="ECO:0000313" key="1">
    <source>
        <dbReference type="EMBL" id="GAA0185713.1"/>
    </source>
</evidence>
<organism evidence="1 2">
    <name type="scientific">Lithospermum erythrorhizon</name>
    <name type="common">Purple gromwell</name>
    <name type="synonym">Lithospermum officinale var. erythrorhizon</name>
    <dbReference type="NCBI Taxonomy" id="34254"/>
    <lineage>
        <taxon>Eukaryota</taxon>
        <taxon>Viridiplantae</taxon>
        <taxon>Streptophyta</taxon>
        <taxon>Embryophyta</taxon>
        <taxon>Tracheophyta</taxon>
        <taxon>Spermatophyta</taxon>
        <taxon>Magnoliopsida</taxon>
        <taxon>eudicotyledons</taxon>
        <taxon>Gunneridae</taxon>
        <taxon>Pentapetalae</taxon>
        <taxon>asterids</taxon>
        <taxon>lamiids</taxon>
        <taxon>Boraginales</taxon>
        <taxon>Boraginaceae</taxon>
        <taxon>Boraginoideae</taxon>
        <taxon>Lithospermeae</taxon>
        <taxon>Lithospermum</taxon>
    </lineage>
</organism>
<evidence type="ECO:0000313" key="2">
    <source>
        <dbReference type="Proteomes" id="UP001454036"/>
    </source>
</evidence>
<sequence>MRLEMHLESSFWSRIYHFIINFIVVGCKPIKFCNSLSVKSSFHPYLVTNLKIAKRVQGKTMQDLHFKKLTISYFFIYLLNLLFTSESTHLPIPAPWPEQFHSSIFMNDSNGFLINLNLWYDWPNGRSMQVFQFQLGKTYYASSWNNGSNCYYYLDIEKCKIIDFQVGILRPNFLEDATYLGQRYMDGFLCNVWNKIDFIWYYEDVATKRPVYWEFYNGIVSHVMTFEVGGVLEDSKWQLPWYCFSEIEAPEMPSFVTGLANNFATQINLMRGFIDISIIM</sequence>
<dbReference type="PROSITE" id="PS51257">
    <property type="entry name" value="PROKAR_LIPOPROTEIN"/>
    <property type="match status" value="1"/>
</dbReference>
<protein>
    <submittedName>
        <fullName evidence="1">Uncharacterized protein</fullName>
    </submittedName>
</protein>
<dbReference type="EMBL" id="BAABME010012985">
    <property type="protein sequence ID" value="GAA0185713.1"/>
    <property type="molecule type" value="Genomic_DNA"/>
</dbReference>
<reference evidence="1 2" key="1">
    <citation type="submission" date="2024-01" db="EMBL/GenBank/DDBJ databases">
        <title>The complete chloroplast genome sequence of Lithospermum erythrorhizon: insights into the phylogenetic relationship among Boraginaceae species and the maternal lineages of purple gromwells.</title>
        <authorList>
            <person name="Okada T."/>
            <person name="Watanabe K."/>
        </authorList>
    </citation>
    <scope>NUCLEOTIDE SEQUENCE [LARGE SCALE GENOMIC DNA]</scope>
</reference>
<dbReference type="PANTHER" id="PTHR33880:SF19">
    <property type="entry name" value="EXPRESSED PROTEIN"/>
    <property type="match status" value="1"/>
</dbReference>
<name>A0AAV3RVG6_LITER</name>
<dbReference type="Proteomes" id="UP001454036">
    <property type="component" value="Unassembled WGS sequence"/>
</dbReference>
<dbReference type="AlphaFoldDB" id="A0AAV3RVG6"/>
<keyword evidence="2" id="KW-1185">Reference proteome</keyword>
<comment type="caution">
    <text evidence="1">The sequence shown here is derived from an EMBL/GenBank/DDBJ whole genome shotgun (WGS) entry which is preliminary data.</text>
</comment>
<accession>A0AAV3RVG6</accession>